<gene>
    <name evidence="1" type="ORF">Bpfe_005169</name>
</gene>
<evidence type="ECO:0000313" key="1">
    <source>
        <dbReference type="EMBL" id="KAK0065143.1"/>
    </source>
</evidence>
<dbReference type="Proteomes" id="UP001233172">
    <property type="component" value="Unassembled WGS sequence"/>
</dbReference>
<protein>
    <submittedName>
        <fullName evidence="1">Uncharacterized protein</fullName>
    </submittedName>
</protein>
<name>A0AAD8C2L4_BIOPF</name>
<reference evidence="1" key="2">
    <citation type="submission" date="2023-04" db="EMBL/GenBank/DDBJ databases">
        <authorList>
            <person name="Bu L."/>
            <person name="Lu L."/>
            <person name="Laidemitt M.R."/>
            <person name="Zhang S.M."/>
            <person name="Mutuku M."/>
            <person name="Mkoji G."/>
            <person name="Steinauer M."/>
            <person name="Loker E.S."/>
        </authorList>
    </citation>
    <scope>NUCLEOTIDE SEQUENCE</scope>
    <source>
        <strain evidence="1">KasaAsao</strain>
        <tissue evidence="1">Whole Snail</tissue>
    </source>
</reference>
<dbReference type="EMBL" id="JASAOG010000014">
    <property type="protein sequence ID" value="KAK0065143.1"/>
    <property type="molecule type" value="Genomic_DNA"/>
</dbReference>
<proteinExistence type="predicted"/>
<dbReference type="AlphaFoldDB" id="A0AAD8C2L4"/>
<evidence type="ECO:0000313" key="2">
    <source>
        <dbReference type="Proteomes" id="UP001233172"/>
    </source>
</evidence>
<comment type="caution">
    <text evidence="1">The sequence shown here is derived from an EMBL/GenBank/DDBJ whole genome shotgun (WGS) entry which is preliminary data.</text>
</comment>
<sequence>DVTMTSLYRNLDVDQMALSKDSYSDLPIFEHIGQIRKFQKKLRQRNSPRSDSHYPSLVVAEQGLGKFSLHGSAESTIKIKSKQPQTYFKKNDIRPTFRPFAEEVIKFRPYYFTNEWMDKDLVNHRKEITNYVNFIASMGHETNLTKISCILAINDQIWELNRVINYSNLPPSTARVQWRQSFMSKQPCLIVVYILLNRFGKVIALIRVGPNKAICVFESLSGVERAINNVGDSQGKRLLIISWWYPYLQNRSERLKIQEDKNLATNWLIQQQCGAARLDPLDISLTNAALKMSPSTGYLNRRDSELQTTYRQPKYSMKTIMFGILMTHCYFDREKGQTEKDYQNMFSNILNAILYMIMFLRVV</sequence>
<feature type="non-terminal residue" evidence="1">
    <location>
        <position position="1"/>
    </location>
</feature>
<accession>A0AAD8C2L4</accession>
<reference evidence="1" key="1">
    <citation type="journal article" date="2023" name="PLoS Negl. Trop. Dis.">
        <title>A genome sequence for Biomphalaria pfeifferi, the major vector snail for the human-infecting parasite Schistosoma mansoni.</title>
        <authorList>
            <person name="Bu L."/>
            <person name="Lu L."/>
            <person name="Laidemitt M.R."/>
            <person name="Zhang S.M."/>
            <person name="Mutuku M."/>
            <person name="Mkoji G."/>
            <person name="Steinauer M."/>
            <person name="Loker E.S."/>
        </authorList>
    </citation>
    <scope>NUCLEOTIDE SEQUENCE</scope>
    <source>
        <strain evidence="1">KasaAsao</strain>
    </source>
</reference>
<organism evidence="1 2">
    <name type="scientific">Biomphalaria pfeifferi</name>
    <name type="common">Bloodfluke planorb</name>
    <name type="synonym">Freshwater snail</name>
    <dbReference type="NCBI Taxonomy" id="112525"/>
    <lineage>
        <taxon>Eukaryota</taxon>
        <taxon>Metazoa</taxon>
        <taxon>Spiralia</taxon>
        <taxon>Lophotrochozoa</taxon>
        <taxon>Mollusca</taxon>
        <taxon>Gastropoda</taxon>
        <taxon>Heterobranchia</taxon>
        <taxon>Euthyneura</taxon>
        <taxon>Panpulmonata</taxon>
        <taxon>Hygrophila</taxon>
        <taxon>Lymnaeoidea</taxon>
        <taxon>Planorbidae</taxon>
        <taxon>Biomphalaria</taxon>
    </lineage>
</organism>
<keyword evidence="2" id="KW-1185">Reference proteome</keyword>